<dbReference type="EMBL" id="MCOG01000023">
    <property type="protein sequence ID" value="ORY76109.1"/>
    <property type="molecule type" value="Genomic_DNA"/>
</dbReference>
<evidence type="ECO:0000313" key="2">
    <source>
        <dbReference type="EMBL" id="ORY76109.1"/>
    </source>
</evidence>
<dbReference type="Gene3D" id="2.30.30.100">
    <property type="match status" value="1"/>
</dbReference>
<accession>A0A1Y2EWZ9</accession>
<keyword evidence="3" id="KW-1185">Reference proteome</keyword>
<proteinExistence type="predicted"/>
<dbReference type="PANTHER" id="PTHR10701:SF5">
    <property type="entry name" value="N-ALPHA-ACETYLTRANSFERASE 38, NATC AUXILIARY SUBUNIT"/>
    <property type="match status" value="1"/>
</dbReference>
<dbReference type="GO" id="GO:0031417">
    <property type="term" value="C:NatC complex"/>
    <property type="evidence" value="ECO:0007669"/>
    <property type="project" value="InterPro"/>
</dbReference>
<dbReference type="InterPro" id="IPR050914">
    <property type="entry name" value="snRNP_SmB/NAA38-like"/>
</dbReference>
<dbReference type="Pfam" id="PF01423">
    <property type="entry name" value="LSM"/>
    <property type="match status" value="1"/>
</dbReference>
<dbReference type="CDD" id="cd06168">
    <property type="entry name" value="LSMD1"/>
    <property type="match status" value="1"/>
</dbReference>
<dbReference type="STRING" id="1754190.A0A1Y2EWZ9"/>
<sequence length="117" mass="13702">MAAPEVYCPRNVTESITELSKYIYKKLRVTIEDRRELVGYFMCIDKAKNIILSGTNEYSIKEEILEQEKEEKKETTTNKEGKVERLPDECYDCRFLGLVLIPGKYIKKVEAMSITYF</sequence>
<dbReference type="PANTHER" id="PTHR10701">
    <property type="entry name" value="SMALL NUCLEAR RIBONUCLEOPROTEIN-ASSOCIATED PROTEIN B AND N"/>
    <property type="match status" value="1"/>
</dbReference>
<dbReference type="OrthoDB" id="368909at2759"/>
<name>A0A1Y2EWZ9_9FUNG</name>
<reference evidence="2 3" key="1">
    <citation type="submission" date="2016-08" db="EMBL/GenBank/DDBJ databases">
        <title>A Parts List for Fungal Cellulosomes Revealed by Comparative Genomics.</title>
        <authorList>
            <consortium name="DOE Joint Genome Institute"/>
            <person name="Haitjema C.H."/>
            <person name="Gilmore S.P."/>
            <person name="Henske J.K."/>
            <person name="Solomon K.V."/>
            <person name="De Groot R."/>
            <person name="Kuo A."/>
            <person name="Mondo S.J."/>
            <person name="Salamov A.A."/>
            <person name="Labutti K."/>
            <person name="Zhao Z."/>
            <person name="Chiniquy J."/>
            <person name="Barry K."/>
            <person name="Brewer H.M."/>
            <person name="Purvine S.O."/>
            <person name="Wright A.T."/>
            <person name="Boxma B."/>
            <person name="Van Alen T."/>
            <person name="Hackstein J.H."/>
            <person name="Baker S.E."/>
            <person name="Grigoriev I.V."/>
            <person name="O'Malley M.A."/>
        </authorList>
    </citation>
    <scope>NUCLEOTIDE SEQUENCE [LARGE SCALE GENOMIC DNA]</scope>
    <source>
        <strain evidence="2 3">G1</strain>
    </source>
</reference>
<feature type="domain" description="Sm" evidence="1">
    <location>
        <begin position="17"/>
        <end position="111"/>
    </location>
</feature>
<evidence type="ECO:0000259" key="1">
    <source>
        <dbReference type="SMART" id="SM00651"/>
    </source>
</evidence>
<dbReference type="InterPro" id="IPR010920">
    <property type="entry name" value="LSM_dom_sf"/>
</dbReference>
<protein>
    <recommendedName>
        <fullName evidence="1">Sm domain-containing protein</fullName>
    </recommendedName>
</protein>
<dbReference type="AlphaFoldDB" id="A0A1Y2EWZ9"/>
<comment type="caution">
    <text evidence="2">The sequence shown here is derived from an EMBL/GenBank/DDBJ whole genome shotgun (WGS) entry which is preliminary data.</text>
</comment>
<dbReference type="InterPro" id="IPR034110">
    <property type="entry name" value="LSMD1_Sm"/>
</dbReference>
<evidence type="ECO:0000313" key="3">
    <source>
        <dbReference type="Proteomes" id="UP000193920"/>
    </source>
</evidence>
<dbReference type="InterPro" id="IPR001163">
    <property type="entry name" value="Sm_dom_euk/arc"/>
</dbReference>
<dbReference type="Proteomes" id="UP000193920">
    <property type="component" value="Unassembled WGS sequence"/>
</dbReference>
<gene>
    <name evidence="2" type="ORF">LY90DRAFT_120199</name>
</gene>
<organism evidence="2 3">
    <name type="scientific">Neocallimastix californiae</name>
    <dbReference type="NCBI Taxonomy" id="1754190"/>
    <lineage>
        <taxon>Eukaryota</taxon>
        <taxon>Fungi</taxon>
        <taxon>Fungi incertae sedis</taxon>
        <taxon>Chytridiomycota</taxon>
        <taxon>Chytridiomycota incertae sedis</taxon>
        <taxon>Neocallimastigomycetes</taxon>
        <taxon>Neocallimastigales</taxon>
        <taxon>Neocallimastigaceae</taxon>
        <taxon>Neocallimastix</taxon>
    </lineage>
</organism>
<dbReference type="SUPFAM" id="SSF50182">
    <property type="entry name" value="Sm-like ribonucleoproteins"/>
    <property type="match status" value="1"/>
</dbReference>
<dbReference type="SMART" id="SM00651">
    <property type="entry name" value="Sm"/>
    <property type="match status" value="1"/>
</dbReference>